<evidence type="ECO:0000313" key="1">
    <source>
        <dbReference type="EMBL" id="MBD2773920.1"/>
    </source>
</evidence>
<comment type="caution">
    <text evidence="1">The sequence shown here is derived from an EMBL/GenBank/DDBJ whole genome shotgun (WGS) entry which is preliminary data.</text>
</comment>
<dbReference type="AlphaFoldDB" id="A0A8J6XII4"/>
<dbReference type="Proteomes" id="UP000629098">
    <property type="component" value="Unassembled WGS sequence"/>
</dbReference>
<sequence>MSESTLHQYIPQLPDAALQEFTQWCVLEQAKAAGFKFTHDPRTLENLSPADYIPKLIGQFVEATRNTIEGGMAILVAGQQADKHALPGLGIAVDFISLYVLYLVPQGKQKTLPTDEKLAQASQEQFDKLCEIGKKYGVTM</sequence>
<protein>
    <submittedName>
        <fullName evidence="1">Uncharacterized protein</fullName>
    </submittedName>
</protein>
<dbReference type="RefSeq" id="WP_190830261.1">
    <property type="nucleotide sequence ID" value="NZ_CAWPPI010000061.1"/>
</dbReference>
<name>A0A8J6XII4_9CYAN</name>
<reference evidence="1" key="1">
    <citation type="submission" date="2020-09" db="EMBL/GenBank/DDBJ databases">
        <title>Iningainema tapete sp. nov. (Scytonemataceae, Cyanobacteria) from greenhouses in central Florida (USA) produces two types of nodularin with biosynthetic potential for microcystin-LR and anabaenopeptins.</title>
        <authorList>
            <person name="Berthold D.E."/>
            <person name="Lefler F.W."/>
            <person name="Huang I.-S."/>
            <person name="Abdulla H."/>
            <person name="Zimba P.V."/>
            <person name="Laughinghouse H.D. IV."/>
        </authorList>
    </citation>
    <scope>NUCLEOTIDE SEQUENCE</scope>
    <source>
        <strain evidence="1">BLCCT55</strain>
    </source>
</reference>
<organism evidence="1 2">
    <name type="scientific">Iningainema tapete BLCC-T55</name>
    <dbReference type="NCBI Taxonomy" id="2748662"/>
    <lineage>
        <taxon>Bacteria</taxon>
        <taxon>Bacillati</taxon>
        <taxon>Cyanobacteriota</taxon>
        <taxon>Cyanophyceae</taxon>
        <taxon>Nostocales</taxon>
        <taxon>Scytonemataceae</taxon>
        <taxon>Iningainema tapete</taxon>
    </lineage>
</organism>
<proteinExistence type="predicted"/>
<keyword evidence="2" id="KW-1185">Reference proteome</keyword>
<gene>
    <name evidence="1" type="ORF">ICL16_18030</name>
</gene>
<accession>A0A8J6XII4</accession>
<dbReference type="EMBL" id="JACXAE010000061">
    <property type="protein sequence ID" value="MBD2773920.1"/>
    <property type="molecule type" value="Genomic_DNA"/>
</dbReference>
<evidence type="ECO:0000313" key="2">
    <source>
        <dbReference type="Proteomes" id="UP000629098"/>
    </source>
</evidence>